<sequence length="298" mass="35171">MAKISYNKPALTYAEQITQLQDRGLEILNLERASHLLESISYYRLSGYWYPMLIDKANHKFKPNSTFQNAFDIYCFDRKLRVLVIRELEKIEVSIRAKMIYVLSHEYGAFWYQNSSLFKNHIKHSKSLGTLQNEYHRSDEEFIEAFASKYLDPLPPSWMMLEITSFGTMSFLYSNLKGGRTKRAIANYFGLNDRTFVSWMHSIVYLRNVCAHHSRLWNRTMSIQPIKPQTTLKPWIKDDDISNKKAYFILSMILFLMQTINPNNTIVERFKALLSEYENIDINAMGFSSSWQDESLWQ</sequence>
<dbReference type="PIRSF" id="PIRSF034934">
    <property type="entry name" value="AbiF_AbiD"/>
    <property type="match status" value="1"/>
</dbReference>
<keyword evidence="2" id="KW-1185">Reference proteome</keyword>
<dbReference type="InterPro" id="IPR017034">
    <property type="entry name" value="Abi_system_AbiD/AbiF"/>
</dbReference>
<evidence type="ECO:0000313" key="2">
    <source>
        <dbReference type="Proteomes" id="UP000681315"/>
    </source>
</evidence>
<dbReference type="EMBL" id="JAGEVG010000020">
    <property type="protein sequence ID" value="MBO3099723.1"/>
    <property type="molecule type" value="Genomic_DNA"/>
</dbReference>
<dbReference type="InterPro" id="IPR011664">
    <property type="entry name" value="Abi_system_AbiD/AbiF-like"/>
</dbReference>
<evidence type="ECO:0000313" key="1">
    <source>
        <dbReference type="EMBL" id="MBO3099723.1"/>
    </source>
</evidence>
<name>A0ABS3SVK2_9FLAO</name>
<reference evidence="1 2" key="1">
    <citation type="submission" date="2021-03" db="EMBL/GenBank/DDBJ databases">
        <title>Gelidibacter sp. nov., isolated from costal sediment.</title>
        <authorList>
            <person name="Lun K.-Y."/>
        </authorList>
    </citation>
    <scope>NUCLEOTIDE SEQUENCE [LARGE SCALE GENOMIC DNA]</scope>
    <source>
        <strain evidence="1 2">DF109</strain>
    </source>
</reference>
<dbReference type="RefSeq" id="WP_208234830.1">
    <property type="nucleotide sequence ID" value="NZ_JAGEVG010000020.1"/>
</dbReference>
<protein>
    <submittedName>
        <fullName evidence="1">Abi family protein</fullName>
    </submittedName>
</protein>
<comment type="caution">
    <text evidence="1">The sequence shown here is derived from an EMBL/GenBank/DDBJ whole genome shotgun (WGS) entry which is preliminary data.</text>
</comment>
<proteinExistence type="predicted"/>
<organism evidence="1 2">
    <name type="scientific">Gelidibacter pelagius</name>
    <dbReference type="NCBI Taxonomy" id="2819985"/>
    <lineage>
        <taxon>Bacteria</taxon>
        <taxon>Pseudomonadati</taxon>
        <taxon>Bacteroidota</taxon>
        <taxon>Flavobacteriia</taxon>
        <taxon>Flavobacteriales</taxon>
        <taxon>Flavobacteriaceae</taxon>
        <taxon>Gelidibacter</taxon>
    </lineage>
</organism>
<dbReference type="Proteomes" id="UP000681315">
    <property type="component" value="Unassembled WGS sequence"/>
</dbReference>
<gene>
    <name evidence="1" type="ORF">J4051_15690</name>
</gene>
<accession>A0ABS3SVK2</accession>
<dbReference type="Pfam" id="PF07751">
    <property type="entry name" value="Abi_2"/>
    <property type="match status" value="1"/>
</dbReference>